<keyword evidence="2" id="KW-1185">Reference proteome</keyword>
<dbReference type="AlphaFoldDB" id="A0A7E4WAN1"/>
<evidence type="ECO:0000313" key="2">
    <source>
        <dbReference type="Proteomes" id="UP000492821"/>
    </source>
</evidence>
<sequence>MKELRGRHFTGQSPLAIGLELLLRLWNGKFYAFFVILVLLFPLLCNGYTLITNPTCRIYFYSIDCYDFQIQNTIDAAIVTICMSLLAFLIANYGFIQARKSKKLSKASRLLVTQTIVTATFQALCSAFFAHSALTERDDVYFWEAVSAMFSFLQHYPSVVLLFFVSQSVRQDYYKFYRLKCLIHKDRGITLVSPATFMPGSPRAHHDFAVTQVL</sequence>
<feature type="transmembrane region" description="Helical" evidence="1">
    <location>
        <begin position="108"/>
        <end position="129"/>
    </location>
</feature>
<accession>A0A7E4WAN1</accession>
<dbReference type="WBParaSite" id="Pan_g8977.t1">
    <property type="protein sequence ID" value="Pan_g8977.t1"/>
    <property type="gene ID" value="Pan_g8977"/>
</dbReference>
<dbReference type="Proteomes" id="UP000492821">
    <property type="component" value="Unassembled WGS sequence"/>
</dbReference>
<evidence type="ECO:0000313" key="3">
    <source>
        <dbReference type="WBParaSite" id="Pan_g8977.t1"/>
    </source>
</evidence>
<feature type="transmembrane region" description="Helical" evidence="1">
    <location>
        <begin position="141"/>
        <end position="165"/>
    </location>
</feature>
<reference evidence="2" key="1">
    <citation type="journal article" date="2013" name="Genetics">
        <title>The draft genome and transcriptome of Panagrellus redivivus are shaped by the harsh demands of a free-living lifestyle.</title>
        <authorList>
            <person name="Srinivasan J."/>
            <person name="Dillman A.R."/>
            <person name="Macchietto M.G."/>
            <person name="Heikkinen L."/>
            <person name="Lakso M."/>
            <person name="Fracchia K.M."/>
            <person name="Antoshechkin I."/>
            <person name="Mortazavi A."/>
            <person name="Wong G."/>
            <person name="Sternberg P.W."/>
        </authorList>
    </citation>
    <scope>NUCLEOTIDE SEQUENCE [LARGE SCALE GENOMIC DNA]</scope>
    <source>
        <strain evidence="2">MT8872</strain>
    </source>
</reference>
<keyword evidence="1" id="KW-1133">Transmembrane helix</keyword>
<feature type="transmembrane region" description="Helical" evidence="1">
    <location>
        <begin position="30"/>
        <end position="51"/>
    </location>
</feature>
<name>A0A7E4WAN1_PANRE</name>
<keyword evidence="1" id="KW-0812">Transmembrane</keyword>
<proteinExistence type="predicted"/>
<keyword evidence="1" id="KW-0472">Membrane</keyword>
<reference evidence="3" key="2">
    <citation type="submission" date="2020-10" db="UniProtKB">
        <authorList>
            <consortium name="WormBaseParasite"/>
        </authorList>
    </citation>
    <scope>IDENTIFICATION</scope>
</reference>
<evidence type="ECO:0000256" key="1">
    <source>
        <dbReference type="SAM" id="Phobius"/>
    </source>
</evidence>
<protein>
    <submittedName>
        <fullName evidence="3">Serpentine receptor class gamma</fullName>
    </submittedName>
</protein>
<feature type="transmembrane region" description="Helical" evidence="1">
    <location>
        <begin position="76"/>
        <end position="96"/>
    </location>
</feature>
<organism evidence="2 3">
    <name type="scientific">Panagrellus redivivus</name>
    <name type="common">Microworm</name>
    <dbReference type="NCBI Taxonomy" id="6233"/>
    <lineage>
        <taxon>Eukaryota</taxon>
        <taxon>Metazoa</taxon>
        <taxon>Ecdysozoa</taxon>
        <taxon>Nematoda</taxon>
        <taxon>Chromadorea</taxon>
        <taxon>Rhabditida</taxon>
        <taxon>Tylenchina</taxon>
        <taxon>Panagrolaimomorpha</taxon>
        <taxon>Panagrolaimoidea</taxon>
        <taxon>Panagrolaimidae</taxon>
        <taxon>Panagrellus</taxon>
    </lineage>
</organism>